<dbReference type="InterPro" id="IPR051083">
    <property type="entry name" value="GrpII_Intron_Splice-Mob/Def"/>
</dbReference>
<dbReference type="Proteomes" id="UP000663505">
    <property type="component" value="Chromosome"/>
</dbReference>
<dbReference type="EMBL" id="CP071182">
    <property type="protein sequence ID" value="QSO49318.1"/>
    <property type="molecule type" value="Genomic_DNA"/>
</dbReference>
<dbReference type="KEGG" id="afx:JZ786_08710"/>
<dbReference type="GO" id="GO:0003964">
    <property type="term" value="F:RNA-directed DNA polymerase activity"/>
    <property type="evidence" value="ECO:0007669"/>
    <property type="project" value="UniProtKB-KW"/>
</dbReference>
<dbReference type="PANTHER" id="PTHR34047">
    <property type="entry name" value="NUCLEAR INTRON MATURASE 1, MITOCHONDRIAL-RELATED"/>
    <property type="match status" value="1"/>
</dbReference>
<dbReference type="AlphaFoldDB" id="A0A9X7Z906"/>
<dbReference type="Pfam" id="PF00078">
    <property type="entry name" value="RVT_1"/>
    <property type="match status" value="1"/>
</dbReference>
<evidence type="ECO:0000313" key="4">
    <source>
        <dbReference type="Proteomes" id="UP000663505"/>
    </source>
</evidence>
<dbReference type="InterPro" id="IPR000477">
    <property type="entry name" value="RT_dom"/>
</dbReference>
<keyword evidence="2" id="KW-0695">RNA-directed DNA polymerase</keyword>
<accession>A0A9X7Z906</accession>
<dbReference type="EMBL" id="CP071182">
    <property type="protein sequence ID" value="QSO48993.1"/>
    <property type="molecule type" value="Genomic_DNA"/>
</dbReference>
<gene>
    <name evidence="2" type="primary">ltrA</name>
    <name evidence="2" type="ORF">JZ786_08710</name>
    <name evidence="3" type="ORF">JZ786_10565</name>
</gene>
<dbReference type="PROSITE" id="PS50878">
    <property type="entry name" value="RT_POL"/>
    <property type="match status" value="1"/>
</dbReference>
<feature type="domain" description="Reverse transcriptase" evidence="1">
    <location>
        <begin position="66"/>
        <end position="317"/>
    </location>
</feature>
<dbReference type="NCBIfam" id="TIGR04416">
    <property type="entry name" value="group_II_RT_mat"/>
    <property type="match status" value="1"/>
</dbReference>
<keyword evidence="2" id="KW-0808">Transferase</keyword>
<reference evidence="2 4" key="1">
    <citation type="submission" date="2021-02" db="EMBL/GenBank/DDBJ databases">
        <title>Alicyclobacillus curvatus sp. nov. and Alicyclobacillus mengziensis sp. nov., two acidophilic bacteria isolated from acid mine drainage.</title>
        <authorList>
            <person name="Huang Y."/>
        </authorList>
    </citation>
    <scope>NUCLEOTIDE SEQUENCE [LARGE SCALE GENOMIC DNA]</scope>
    <source>
        <strain evidence="2 4">S30H14</strain>
    </source>
</reference>
<dbReference type="SUPFAM" id="SSF56672">
    <property type="entry name" value="DNA/RNA polymerases"/>
    <property type="match status" value="1"/>
</dbReference>
<dbReference type="EC" id="2.7.7.49" evidence="2"/>
<dbReference type="InterPro" id="IPR043502">
    <property type="entry name" value="DNA/RNA_pol_sf"/>
</dbReference>
<dbReference type="PANTHER" id="PTHR34047:SF8">
    <property type="entry name" value="PROTEIN YKFC"/>
    <property type="match status" value="1"/>
</dbReference>
<dbReference type="RefSeq" id="WP_206658307.1">
    <property type="nucleotide sequence ID" value="NZ_CP071182.1"/>
</dbReference>
<name>A0A9X7Z906_9BACL</name>
<organism evidence="2 4">
    <name type="scientific">Alicyclobacillus mengziensis</name>
    <dbReference type="NCBI Taxonomy" id="2931921"/>
    <lineage>
        <taxon>Bacteria</taxon>
        <taxon>Bacillati</taxon>
        <taxon>Bacillota</taxon>
        <taxon>Bacilli</taxon>
        <taxon>Bacillales</taxon>
        <taxon>Alicyclobacillaceae</taxon>
        <taxon>Alicyclobacillus</taxon>
    </lineage>
</organism>
<keyword evidence="2" id="KW-0548">Nucleotidyltransferase</keyword>
<proteinExistence type="predicted"/>
<evidence type="ECO:0000313" key="2">
    <source>
        <dbReference type="EMBL" id="QSO48993.1"/>
    </source>
</evidence>
<keyword evidence="4" id="KW-1185">Reference proteome</keyword>
<evidence type="ECO:0000259" key="1">
    <source>
        <dbReference type="PROSITE" id="PS50878"/>
    </source>
</evidence>
<evidence type="ECO:0000313" key="3">
    <source>
        <dbReference type="EMBL" id="QSO49318.1"/>
    </source>
</evidence>
<dbReference type="KEGG" id="afx:JZ786_10565"/>
<dbReference type="InterPro" id="IPR030931">
    <property type="entry name" value="Group_II_RT_mat"/>
</dbReference>
<protein>
    <submittedName>
        <fullName evidence="2">Group II intron reverse transcriptase/maturase</fullName>
        <ecNumber evidence="2">2.7.7.49</ecNumber>
    </submittedName>
</protein>
<sequence length="433" mass="50647">METKLARIAEIARLKPEERFTSLYHLLNEEMLVLCHDELDGNKATGIDHVTKREYEENLEVNIRNLVSRLKTRSYRPQPVRRTYIPKGDGTDVRPLGIPAYEDKIVQLGVTKILQSIYESDFLDFSYGFRPRRSCHMALRSISQVIEKGSICYVVDADIRGFFNNMGHEWLMKFVDLRLGDPNMQKLIRRFLRAGVIEEGIWEPTYVGAPQGAVLSPLLANVYLHYALDLWFEKVVKKKCDGQAEMVRYADDFVCCFETKHDAERFYAALLLRLEKFGLDIAENKSKILMFGRFAEATMQRLGQGKPDTFDFLGFTHYCGKSRYGYFRVKRKTSRKKFNAKVKAFGQWIRQNRHEDTDQIMKTVAQKLTGHYRYYGVTDNSPSLDAFRYQVTKLMYKWLNRRSQRKSFTYKQFNAFLAKHPLPSPKIYVNIYG</sequence>
<dbReference type="CDD" id="cd01651">
    <property type="entry name" value="RT_G2_intron"/>
    <property type="match status" value="1"/>
</dbReference>